<dbReference type="SUPFAM" id="SSF52540">
    <property type="entry name" value="P-loop containing nucleoside triphosphate hydrolases"/>
    <property type="match status" value="2"/>
</dbReference>
<dbReference type="InterPro" id="IPR000330">
    <property type="entry name" value="SNF2_N"/>
</dbReference>
<dbReference type="PANTHER" id="PTHR45766">
    <property type="entry name" value="DNA ANNEALING HELICASE AND ENDONUCLEASE ZRANB3 FAMILY MEMBER"/>
    <property type="match status" value="1"/>
</dbReference>
<dbReference type="GO" id="GO:0005524">
    <property type="term" value="F:ATP binding"/>
    <property type="evidence" value="ECO:0007669"/>
    <property type="project" value="UniProtKB-KW"/>
</dbReference>
<organism evidence="8">
    <name type="scientific">candidate division CPR3 bacterium</name>
    <dbReference type="NCBI Taxonomy" id="2268181"/>
    <lineage>
        <taxon>Bacteria</taxon>
        <taxon>Bacteria division CPR3</taxon>
    </lineage>
</organism>
<evidence type="ECO:0000259" key="7">
    <source>
        <dbReference type="PROSITE" id="PS51194"/>
    </source>
</evidence>
<evidence type="ECO:0000256" key="5">
    <source>
        <dbReference type="SAM" id="Coils"/>
    </source>
</evidence>
<sequence length="1160" mass="135350">MNEKYSFLIGKKIKISGYFVTSVSVEAVEPITDTVLLRVRTLEGRLEEIELTLEEIEKLIEETAQRSDPQIQVPAEELRLLIESNRIRLAYCYDPYFAVSLSGIQSLPHQMEAVYGKMLPQARLRFLLADDPGAGKTIMAGLLIKELKLRNAIERILIIVPASLTIQWQDELLRFFNEIFTIINAENDKQQLVNLWQRESQVIASMDYAKRPEVRERVWASNWDLIILDEAHKCSAYTKRSSHRAPEADKTKRYQLIEHFSERAPLSMLFLTATPHQGDEDRFSHFLHLLDPDLFVEPHRLLEKERELRKSILGLGKDCPWMIRRLKEDLHDFNGKRIFPNRYSQTVTFTLGLDEYDLYQKVNEYLNRFLIGGTGRAKQSIALTRTVLQRRLASSTFAIYESLKRRLKRQEVLLEELQKLPLDKQRKRLAELRGAIIDEEREEDDLDEKERDELANEITTAEQIGELQEEIAYLKDLIEFAKGVYEHAPDSKLNTLKHVLDKAEFGELKDGRGKLLIFTEHRDTMNYLSDHINRWGFTTCVIHGGLNPHERKKAQEKFRTESQICVATEAAGEGINLQFCHLMINYDLPWNPARLEQRMGRIHRIGQDRDVYVFNFVAESSSDGKPIIEGRILKRLLDKLEHMREALGSDRVYDVIGQILSLNEVNLADMLREAALYPGRLSDYEDQIMQLTPEKLRQYEEQTGIALARAFVDIPALRESTYLAEEKRLMPEYIAKQFLFACEKIGLKVEQRADGLWRIPYIPQDLRSENLEAVKRFGKPEDHYNKITFYKEHLSQDKHLDAVLVSPGHPIYAVVDEKLNKKLNSLLGKCAVFIDPETKIPYILHFFEMQLIGDYPKKDSLLYAELVAIKQNNDIFQITSPDIIHDLITLDSKNISIPPFETKQVESFIRRKIQLEKRRELLIERQKQENIIREYLTRSLDERLWSAQRKAMELRARYESGEKEVDLALREAEREVETIERLRNERLENVGYLGIIRPGPLRHIGSFYVLPSKEFLQARAYGEDIEAKRKSEEAAMRIVLEYEQKRGWIPEDVSDQKIGFDIRSLSPPDPFTGKRDVRRIEVKGRSRGEPIRLTENEWRKAKQLKDTYWLYIVWNPTEPDCELLPPIQNPAERFGNLIREVKLINQYEISADVIYRILIG</sequence>
<dbReference type="InterPro" id="IPR049730">
    <property type="entry name" value="SNF2/RAD54-like_C"/>
</dbReference>
<keyword evidence="4" id="KW-0067">ATP-binding</keyword>
<evidence type="ECO:0000256" key="2">
    <source>
        <dbReference type="ARBA" id="ARBA00022801"/>
    </source>
</evidence>
<reference evidence="8" key="1">
    <citation type="journal article" date="2020" name="mSystems">
        <title>Genome- and Community-Level Interaction Insights into Carbon Utilization and Element Cycling Functions of Hydrothermarchaeota in Hydrothermal Sediment.</title>
        <authorList>
            <person name="Zhou Z."/>
            <person name="Liu Y."/>
            <person name="Xu W."/>
            <person name="Pan J."/>
            <person name="Luo Z.H."/>
            <person name="Li M."/>
        </authorList>
    </citation>
    <scope>NUCLEOTIDE SEQUENCE [LARGE SCALE GENOMIC DNA]</scope>
    <source>
        <strain evidence="8">SpSt-757</strain>
    </source>
</reference>
<evidence type="ECO:0000256" key="4">
    <source>
        <dbReference type="ARBA" id="ARBA00022840"/>
    </source>
</evidence>
<keyword evidence="1" id="KW-0547">Nucleotide-binding</keyword>
<dbReference type="EMBL" id="DTGG01000126">
    <property type="protein sequence ID" value="HFZ09306.1"/>
    <property type="molecule type" value="Genomic_DNA"/>
</dbReference>
<keyword evidence="5" id="KW-0175">Coiled coil</keyword>
<dbReference type="InterPro" id="IPR024975">
    <property type="entry name" value="NOV_C"/>
</dbReference>
<dbReference type="Pfam" id="PF13020">
    <property type="entry name" value="NOV_C"/>
    <property type="match status" value="1"/>
</dbReference>
<dbReference type="AlphaFoldDB" id="A0A7V3JAJ6"/>
<dbReference type="Pfam" id="PF00271">
    <property type="entry name" value="Helicase_C"/>
    <property type="match status" value="1"/>
</dbReference>
<dbReference type="Gene3D" id="3.40.50.300">
    <property type="entry name" value="P-loop containing nucleotide triphosphate hydrolases"/>
    <property type="match status" value="1"/>
</dbReference>
<dbReference type="InterPro" id="IPR057342">
    <property type="entry name" value="DEXDc_RapA"/>
</dbReference>
<dbReference type="SMART" id="SM00487">
    <property type="entry name" value="DEXDc"/>
    <property type="match status" value="1"/>
</dbReference>
<dbReference type="PANTHER" id="PTHR45766:SF6">
    <property type="entry name" value="SWI_SNF-RELATED MATRIX-ASSOCIATED ACTIN-DEPENDENT REGULATOR OF CHROMATIN SUBFAMILY A-LIKE PROTEIN 1"/>
    <property type="match status" value="1"/>
</dbReference>
<dbReference type="PROSITE" id="PS51192">
    <property type="entry name" value="HELICASE_ATP_BIND_1"/>
    <property type="match status" value="1"/>
</dbReference>
<evidence type="ECO:0000256" key="3">
    <source>
        <dbReference type="ARBA" id="ARBA00022806"/>
    </source>
</evidence>
<feature type="domain" description="Helicase C-terminal" evidence="7">
    <location>
        <begin position="495"/>
        <end position="660"/>
    </location>
</feature>
<dbReference type="CDD" id="cd18793">
    <property type="entry name" value="SF2_C_SNF"/>
    <property type="match status" value="1"/>
</dbReference>
<evidence type="ECO:0000259" key="6">
    <source>
        <dbReference type="PROSITE" id="PS51192"/>
    </source>
</evidence>
<dbReference type="InterPro" id="IPR014001">
    <property type="entry name" value="Helicase_ATP-bd"/>
</dbReference>
<keyword evidence="2" id="KW-0378">Hydrolase</keyword>
<dbReference type="Pfam" id="PF00176">
    <property type="entry name" value="SNF2-rel_dom"/>
    <property type="match status" value="1"/>
</dbReference>
<dbReference type="GO" id="GO:0004386">
    <property type="term" value="F:helicase activity"/>
    <property type="evidence" value="ECO:0007669"/>
    <property type="project" value="UniProtKB-KW"/>
</dbReference>
<accession>A0A7V3JAJ6</accession>
<proteinExistence type="predicted"/>
<dbReference type="InterPro" id="IPR038718">
    <property type="entry name" value="SNF2-like_sf"/>
</dbReference>
<name>A0A7V3JAJ6_UNCC3</name>
<protein>
    <submittedName>
        <fullName evidence="8">DUF3883 domain-containing protein</fullName>
    </submittedName>
</protein>
<dbReference type="PROSITE" id="PS51194">
    <property type="entry name" value="HELICASE_CTER"/>
    <property type="match status" value="1"/>
</dbReference>
<feature type="coiled-coil region" evidence="5">
    <location>
        <begin position="951"/>
        <end position="989"/>
    </location>
</feature>
<dbReference type="SMART" id="SM00490">
    <property type="entry name" value="HELICc"/>
    <property type="match status" value="1"/>
</dbReference>
<dbReference type="CDD" id="cd18011">
    <property type="entry name" value="DEXDc_RapA"/>
    <property type="match status" value="1"/>
</dbReference>
<feature type="domain" description="Helicase ATP-binding" evidence="6">
    <location>
        <begin position="117"/>
        <end position="293"/>
    </location>
</feature>
<keyword evidence="3" id="KW-0347">Helicase</keyword>
<evidence type="ECO:0000256" key="1">
    <source>
        <dbReference type="ARBA" id="ARBA00022741"/>
    </source>
</evidence>
<dbReference type="InterPro" id="IPR001650">
    <property type="entry name" value="Helicase_C-like"/>
</dbReference>
<feature type="coiled-coil region" evidence="5">
    <location>
        <begin position="39"/>
        <end position="66"/>
    </location>
</feature>
<gene>
    <name evidence="8" type="ORF">ENV41_04155</name>
</gene>
<comment type="caution">
    <text evidence="8">The sequence shown here is derived from an EMBL/GenBank/DDBJ whole genome shotgun (WGS) entry which is preliminary data.</text>
</comment>
<evidence type="ECO:0000313" key="8">
    <source>
        <dbReference type="EMBL" id="HFZ09306.1"/>
    </source>
</evidence>
<dbReference type="GO" id="GO:0016787">
    <property type="term" value="F:hydrolase activity"/>
    <property type="evidence" value="ECO:0007669"/>
    <property type="project" value="UniProtKB-KW"/>
</dbReference>
<dbReference type="InterPro" id="IPR027417">
    <property type="entry name" value="P-loop_NTPase"/>
</dbReference>
<dbReference type="Gene3D" id="3.40.50.10810">
    <property type="entry name" value="Tandem AAA-ATPase domain"/>
    <property type="match status" value="1"/>
</dbReference>
<feature type="coiled-coil region" evidence="5">
    <location>
        <begin position="400"/>
        <end position="457"/>
    </location>
</feature>